<proteinExistence type="predicted"/>
<dbReference type="Proteomes" id="UP001454036">
    <property type="component" value="Unassembled WGS sequence"/>
</dbReference>
<evidence type="ECO:0008006" key="3">
    <source>
        <dbReference type="Google" id="ProtNLM"/>
    </source>
</evidence>
<dbReference type="PANTHER" id="PTHR34779:SF1">
    <property type="entry name" value="OS09G0542900 PROTEIN"/>
    <property type="match status" value="1"/>
</dbReference>
<accession>A0AAV3RRV5</accession>
<protein>
    <recommendedName>
        <fullName evidence="3">Syringolide-induced protein 14-1-1</fullName>
    </recommendedName>
</protein>
<dbReference type="PANTHER" id="PTHR34779">
    <property type="entry name" value="OS09G0542900 PROTEIN"/>
    <property type="match status" value="1"/>
</dbReference>
<dbReference type="InterPro" id="IPR038796">
    <property type="entry name" value="At1g76070-like"/>
</dbReference>
<comment type="caution">
    <text evidence="1">The sequence shown here is derived from an EMBL/GenBank/DDBJ whole genome shotgun (WGS) entry which is preliminary data.</text>
</comment>
<gene>
    <name evidence="1" type="ORF">LIER_42377</name>
</gene>
<dbReference type="EMBL" id="BAABME010029168">
    <property type="protein sequence ID" value="GAA0183285.1"/>
    <property type="molecule type" value="Genomic_DNA"/>
</dbReference>
<evidence type="ECO:0000313" key="2">
    <source>
        <dbReference type="Proteomes" id="UP001454036"/>
    </source>
</evidence>
<dbReference type="AlphaFoldDB" id="A0AAV3RRV5"/>
<reference evidence="1 2" key="1">
    <citation type="submission" date="2024-01" db="EMBL/GenBank/DDBJ databases">
        <title>The complete chloroplast genome sequence of Lithospermum erythrorhizon: insights into the phylogenetic relationship among Boraginaceae species and the maternal lineages of purple gromwells.</title>
        <authorList>
            <person name="Okada T."/>
            <person name="Watanabe K."/>
        </authorList>
    </citation>
    <scope>NUCLEOTIDE SEQUENCE [LARGE SCALE GENOMIC DNA]</scope>
</reference>
<sequence length="234" mass="26673">MEKPTTTSKSKNKLFKLFQKAIKNLPLKNKKAHDGDGGQMVKNSSFGEPISPKISCIGQIKQRKKLAKNVHLFLHKEMCPAMASRNKGSLMKPTFFLPEAEKIPSNMRNTHINNNGLSKQIPGRKSSSSLAEKAPCLNQMKRFASCHGGVLSEFDWKIAQIQGDDDMDRWKCNDQDSEEDEKFHFSAPLIMVGGRDDQVQELEPRKEVNLWRRRMIDQPKPLQIQFLDLDGNDH</sequence>
<keyword evidence="2" id="KW-1185">Reference proteome</keyword>
<organism evidence="1 2">
    <name type="scientific">Lithospermum erythrorhizon</name>
    <name type="common">Purple gromwell</name>
    <name type="synonym">Lithospermum officinale var. erythrorhizon</name>
    <dbReference type="NCBI Taxonomy" id="34254"/>
    <lineage>
        <taxon>Eukaryota</taxon>
        <taxon>Viridiplantae</taxon>
        <taxon>Streptophyta</taxon>
        <taxon>Embryophyta</taxon>
        <taxon>Tracheophyta</taxon>
        <taxon>Spermatophyta</taxon>
        <taxon>Magnoliopsida</taxon>
        <taxon>eudicotyledons</taxon>
        <taxon>Gunneridae</taxon>
        <taxon>Pentapetalae</taxon>
        <taxon>asterids</taxon>
        <taxon>lamiids</taxon>
        <taxon>Boraginales</taxon>
        <taxon>Boraginaceae</taxon>
        <taxon>Boraginoideae</taxon>
        <taxon>Lithospermeae</taxon>
        <taxon>Lithospermum</taxon>
    </lineage>
</organism>
<evidence type="ECO:0000313" key="1">
    <source>
        <dbReference type="EMBL" id="GAA0183285.1"/>
    </source>
</evidence>
<name>A0AAV3RRV5_LITER</name>